<keyword evidence="5" id="KW-0325">Glycoprotein</keyword>
<dbReference type="SUPFAM" id="SSF53474">
    <property type="entry name" value="alpha/beta-Hydrolases"/>
    <property type="match status" value="1"/>
</dbReference>
<dbReference type="GO" id="GO:0052689">
    <property type="term" value="F:carboxylic ester hydrolase activity"/>
    <property type="evidence" value="ECO:0007669"/>
    <property type="project" value="UniProtKB-KW"/>
</dbReference>
<dbReference type="Pfam" id="PF00135">
    <property type="entry name" value="COesterase"/>
    <property type="match status" value="1"/>
</dbReference>
<evidence type="ECO:0000256" key="4">
    <source>
        <dbReference type="ARBA" id="ARBA00023157"/>
    </source>
</evidence>
<dbReference type="InterPro" id="IPR029058">
    <property type="entry name" value="AB_hydrolase_fold"/>
</dbReference>
<feature type="domain" description="Carboxylesterase type B" evidence="7">
    <location>
        <begin position="3"/>
        <end position="516"/>
    </location>
</feature>
<dbReference type="PANTHER" id="PTHR43142">
    <property type="entry name" value="CARBOXYLIC ESTER HYDROLASE"/>
    <property type="match status" value="1"/>
</dbReference>
<name>O61727_9HYME</name>
<dbReference type="Gene3D" id="3.40.50.1820">
    <property type="entry name" value="alpha/beta hydrolase"/>
    <property type="match status" value="1"/>
</dbReference>
<dbReference type="InterPro" id="IPR019826">
    <property type="entry name" value="Carboxylesterase_B_AS"/>
</dbReference>
<reference evidence="8" key="1">
    <citation type="journal article" date="1999" name="Insect Biochem. Mol. Biol.">
        <title>Differential mRNA expression levels and gene sequences of a putative carboxylesterase-like enzyme from two strains of the parasitoid Anisopteromalus calandrae (Hymenoptera: Pteromalidae).</title>
        <authorList>
            <person name="Zhu Y.C."/>
            <person name="Dowdy A.K."/>
            <person name="Baker J.E."/>
        </authorList>
    </citation>
    <scope>NUCLEOTIDE SEQUENCE</scope>
</reference>
<evidence type="ECO:0000256" key="1">
    <source>
        <dbReference type="ARBA" id="ARBA00005964"/>
    </source>
</evidence>
<evidence type="ECO:0000256" key="3">
    <source>
        <dbReference type="ARBA" id="ARBA00022801"/>
    </source>
</evidence>
<dbReference type="EMBL" id="AF064524">
    <property type="protein sequence ID" value="AAC36246.1"/>
    <property type="molecule type" value="mRNA"/>
</dbReference>
<evidence type="ECO:0000256" key="6">
    <source>
        <dbReference type="RuleBase" id="RU361235"/>
    </source>
</evidence>
<keyword evidence="2" id="KW-0719">Serine esterase</keyword>
<dbReference type="ESTHER" id="anica-cxest">
    <property type="family name" value="Carb_B_Arthropoda"/>
</dbReference>
<proteinExistence type="evidence at transcript level"/>
<evidence type="ECO:0000259" key="7">
    <source>
        <dbReference type="Pfam" id="PF00135"/>
    </source>
</evidence>
<keyword evidence="3 6" id="KW-0378">Hydrolase</keyword>
<keyword evidence="4" id="KW-1015">Disulfide bond</keyword>
<sequence>MERPEVKTLSGQVRGLKQISVEGIGFYAFKGIPYAKPPVGELRFKDPVPIEPWQEVREATEFGPMAAQFDVISKFSGGSDDCLYINVYTKKINSNVKQPVMFYIHGGGFIFGSGNDFFYGPDFLMRKDIVLVTFNYRLGVFGFLNLEHEVAPGNQGLKDQVMALKWVRDNIANFGGDSENVTIFGESAGGASVHYLTVSPLAKGLFHKAISQSGVFMNPGASVSGEPRKKAYELCELLGKKTTDPVEIVKFLRTVDTMKLIEHQGELQIQELQKKCLSAFVPGVDDKSPNPFMPFSREVAVEQAAHVPYLIGYNDREGTLLYKIFENDDFESKNLRFEEFIHPNFAETLKRKKISLEDLKRMYFKNKKISKETTGKFIDLFSDMYFIQGIHQVARVQAERNSAPTYMYQFTYDQGPNFSKGMFSIDEPGSTHMDELIYLFSMKFQETLNMEPIDKKSPHFRVMEQMVELWTNFAKYGRPIPAPTELLPVHWLPMNDGTVLRYLNIGEELRMEKVLNIEERYDYKLICHREKV</sequence>
<dbReference type="InterPro" id="IPR002018">
    <property type="entry name" value="CarbesteraseB"/>
</dbReference>
<protein>
    <recommendedName>
        <fullName evidence="6">Carboxylic ester hydrolase</fullName>
        <ecNumber evidence="6">3.1.1.-</ecNumber>
    </recommendedName>
</protein>
<organism evidence="8">
    <name type="scientific">Anisopteromalus calandrae</name>
    <dbReference type="NCBI Taxonomy" id="76800"/>
    <lineage>
        <taxon>Eukaryota</taxon>
        <taxon>Metazoa</taxon>
        <taxon>Ecdysozoa</taxon>
        <taxon>Arthropoda</taxon>
        <taxon>Hexapoda</taxon>
        <taxon>Insecta</taxon>
        <taxon>Pterygota</taxon>
        <taxon>Neoptera</taxon>
        <taxon>Endopterygota</taxon>
        <taxon>Hymenoptera</taxon>
        <taxon>Apocrita</taxon>
        <taxon>Proctotrupomorpha</taxon>
        <taxon>Chalcidoidea</taxon>
        <taxon>Pteromalidae</taxon>
        <taxon>Pteromalinae</taxon>
        <taxon>Anisopteromalus</taxon>
    </lineage>
</organism>
<dbReference type="PROSITE" id="PS00122">
    <property type="entry name" value="CARBOXYLESTERASE_B_1"/>
    <property type="match status" value="1"/>
</dbReference>
<accession>O61727</accession>
<evidence type="ECO:0000256" key="2">
    <source>
        <dbReference type="ARBA" id="ARBA00022487"/>
    </source>
</evidence>
<evidence type="ECO:0000313" key="8">
    <source>
        <dbReference type="EMBL" id="AAC36246.1"/>
    </source>
</evidence>
<comment type="similarity">
    <text evidence="1 6">Belongs to the type-B carboxylesterase/lipase family.</text>
</comment>
<dbReference type="EC" id="3.1.1.-" evidence="6"/>
<dbReference type="AlphaFoldDB" id="O61727"/>
<evidence type="ECO:0000256" key="5">
    <source>
        <dbReference type="ARBA" id="ARBA00023180"/>
    </source>
</evidence>
<dbReference type="PANTHER" id="PTHR43142:SF1">
    <property type="entry name" value="CARBOXYLIC ESTER HYDROLASE"/>
    <property type="match status" value="1"/>
</dbReference>